<dbReference type="InterPro" id="IPR002716">
    <property type="entry name" value="PIN_dom"/>
</dbReference>
<organism evidence="2 3">
    <name type="scientific">Candidatus Blautia merdavium</name>
    <dbReference type="NCBI Taxonomy" id="2838494"/>
    <lineage>
        <taxon>Bacteria</taxon>
        <taxon>Bacillati</taxon>
        <taxon>Bacillota</taxon>
        <taxon>Clostridia</taxon>
        <taxon>Lachnospirales</taxon>
        <taxon>Lachnospiraceae</taxon>
        <taxon>Blautia</taxon>
    </lineage>
</organism>
<dbReference type="Gene3D" id="3.40.50.1010">
    <property type="entry name" value="5'-nuclease"/>
    <property type="match status" value="1"/>
</dbReference>
<gene>
    <name evidence="2" type="ORF">H9753_03425</name>
</gene>
<feature type="domain" description="PIN" evidence="1">
    <location>
        <begin position="2"/>
        <end position="117"/>
    </location>
</feature>
<dbReference type="Proteomes" id="UP000823886">
    <property type="component" value="Unassembled WGS sequence"/>
</dbReference>
<evidence type="ECO:0000313" key="3">
    <source>
        <dbReference type="Proteomes" id="UP000823886"/>
    </source>
</evidence>
<reference evidence="2" key="2">
    <citation type="submission" date="2021-04" db="EMBL/GenBank/DDBJ databases">
        <authorList>
            <person name="Gilroy R."/>
        </authorList>
    </citation>
    <scope>NUCLEOTIDE SEQUENCE</scope>
    <source>
        <strain evidence="2">ChiBcec2-3848</strain>
    </source>
</reference>
<dbReference type="EMBL" id="DWVZ01000042">
    <property type="protein sequence ID" value="HJC62656.1"/>
    <property type="molecule type" value="Genomic_DNA"/>
</dbReference>
<name>A0A9D2PLG6_9FIRM</name>
<comment type="caution">
    <text evidence="2">The sequence shown here is derived from an EMBL/GenBank/DDBJ whole genome shotgun (WGS) entry which is preliminary data.</text>
</comment>
<dbReference type="AlphaFoldDB" id="A0A9D2PLG6"/>
<evidence type="ECO:0000259" key="1">
    <source>
        <dbReference type="Pfam" id="PF13470"/>
    </source>
</evidence>
<dbReference type="Pfam" id="PF13470">
    <property type="entry name" value="PIN_3"/>
    <property type="match status" value="1"/>
</dbReference>
<evidence type="ECO:0000313" key="2">
    <source>
        <dbReference type="EMBL" id="HJC62656.1"/>
    </source>
</evidence>
<protein>
    <submittedName>
        <fullName evidence="2">PIN domain-containing protein</fullName>
    </submittedName>
</protein>
<proteinExistence type="predicted"/>
<dbReference type="SUPFAM" id="SSF88723">
    <property type="entry name" value="PIN domain-like"/>
    <property type="match status" value="1"/>
</dbReference>
<dbReference type="InterPro" id="IPR029060">
    <property type="entry name" value="PIN-like_dom_sf"/>
</dbReference>
<sequence length="138" mass="15353">MRILIDTNVILDILQKREPFFTDSYQALRKAIETDTECLVSASAATDIFYMLRKAFHSAQKAKDRIEQLSQIVTFADVQGVDIHTALMRSMPDFEDAVVDAVAERSGASCILTRNIKDFTGSSIPAVTPTDFIQSNGY</sequence>
<dbReference type="CDD" id="cd09854">
    <property type="entry name" value="PIN_VapC-like"/>
    <property type="match status" value="1"/>
</dbReference>
<reference evidence="2" key="1">
    <citation type="journal article" date="2021" name="PeerJ">
        <title>Extensive microbial diversity within the chicken gut microbiome revealed by metagenomics and culture.</title>
        <authorList>
            <person name="Gilroy R."/>
            <person name="Ravi A."/>
            <person name="Getino M."/>
            <person name="Pursley I."/>
            <person name="Horton D.L."/>
            <person name="Alikhan N.F."/>
            <person name="Baker D."/>
            <person name="Gharbi K."/>
            <person name="Hall N."/>
            <person name="Watson M."/>
            <person name="Adriaenssens E.M."/>
            <person name="Foster-Nyarko E."/>
            <person name="Jarju S."/>
            <person name="Secka A."/>
            <person name="Antonio M."/>
            <person name="Oren A."/>
            <person name="Chaudhuri R.R."/>
            <person name="La Ragione R."/>
            <person name="Hildebrand F."/>
            <person name="Pallen M.J."/>
        </authorList>
    </citation>
    <scope>NUCLEOTIDE SEQUENCE</scope>
    <source>
        <strain evidence="2">ChiBcec2-3848</strain>
    </source>
</reference>
<accession>A0A9D2PLG6</accession>